<protein>
    <submittedName>
        <fullName evidence="1">Uncharacterized protein</fullName>
    </submittedName>
</protein>
<gene>
    <name evidence="1" type="ORF">TNIN_87971</name>
</gene>
<accession>A0A8X6YFU3</accession>
<evidence type="ECO:0000313" key="1">
    <source>
        <dbReference type="EMBL" id="GFY72130.1"/>
    </source>
</evidence>
<evidence type="ECO:0000313" key="2">
    <source>
        <dbReference type="Proteomes" id="UP000886998"/>
    </source>
</evidence>
<proteinExistence type="predicted"/>
<dbReference type="AlphaFoldDB" id="A0A8X6YFU3"/>
<sequence length="28" mass="3026">MLLNRFCSIRSSVWTPPAKSSAPCASSE</sequence>
<organism evidence="1 2">
    <name type="scientific">Trichonephila inaurata madagascariensis</name>
    <dbReference type="NCBI Taxonomy" id="2747483"/>
    <lineage>
        <taxon>Eukaryota</taxon>
        <taxon>Metazoa</taxon>
        <taxon>Ecdysozoa</taxon>
        <taxon>Arthropoda</taxon>
        <taxon>Chelicerata</taxon>
        <taxon>Arachnida</taxon>
        <taxon>Araneae</taxon>
        <taxon>Araneomorphae</taxon>
        <taxon>Entelegynae</taxon>
        <taxon>Araneoidea</taxon>
        <taxon>Nephilidae</taxon>
        <taxon>Trichonephila</taxon>
        <taxon>Trichonephila inaurata</taxon>
    </lineage>
</organism>
<keyword evidence="2" id="KW-1185">Reference proteome</keyword>
<name>A0A8X6YFU3_9ARAC</name>
<reference evidence="1" key="1">
    <citation type="submission" date="2020-08" db="EMBL/GenBank/DDBJ databases">
        <title>Multicomponent nature underlies the extraordinary mechanical properties of spider dragline silk.</title>
        <authorList>
            <person name="Kono N."/>
            <person name="Nakamura H."/>
            <person name="Mori M."/>
            <person name="Yoshida Y."/>
            <person name="Ohtoshi R."/>
            <person name="Malay A.D."/>
            <person name="Moran D.A.P."/>
            <person name="Tomita M."/>
            <person name="Numata K."/>
            <person name="Arakawa K."/>
        </authorList>
    </citation>
    <scope>NUCLEOTIDE SEQUENCE</scope>
</reference>
<dbReference type="EMBL" id="BMAV01019239">
    <property type="protein sequence ID" value="GFY72130.1"/>
    <property type="molecule type" value="Genomic_DNA"/>
</dbReference>
<comment type="caution">
    <text evidence="1">The sequence shown here is derived from an EMBL/GenBank/DDBJ whole genome shotgun (WGS) entry which is preliminary data.</text>
</comment>
<dbReference type="Proteomes" id="UP000886998">
    <property type="component" value="Unassembled WGS sequence"/>
</dbReference>
<feature type="non-terminal residue" evidence="1">
    <location>
        <position position="28"/>
    </location>
</feature>